<dbReference type="GO" id="GO:0004386">
    <property type="term" value="F:helicase activity"/>
    <property type="evidence" value="ECO:0007669"/>
    <property type="project" value="UniProtKB-KW"/>
</dbReference>
<keyword evidence="6" id="KW-0378">Hydrolase</keyword>
<dbReference type="SMART" id="SM00184">
    <property type="entry name" value="RING"/>
    <property type="match status" value="1"/>
</dbReference>
<keyword evidence="3" id="KW-0862">Zinc</keyword>
<dbReference type="SUPFAM" id="SSF57850">
    <property type="entry name" value="RING/U-box"/>
    <property type="match status" value="1"/>
</dbReference>
<keyword evidence="2 4" id="KW-0863">Zinc-finger</keyword>
<keyword evidence="7" id="KW-1185">Reference proteome</keyword>
<name>A0AAV4SST1_CAEEX</name>
<keyword evidence="6" id="KW-0347">Helicase</keyword>
<reference evidence="6 7" key="1">
    <citation type="submission" date="2021-06" db="EMBL/GenBank/DDBJ databases">
        <title>Caerostris extrusa draft genome.</title>
        <authorList>
            <person name="Kono N."/>
            <person name="Arakawa K."/>
        </authorList>
    </citation>
    <scope>NUCLEOTIDE SEQUENCE [LARGE SCALE GENOMIC DNA]</scope>
</reference>
<dbReference type="InterPro" id="IPR017907">
    <property type="entry name" value="Znf_RING_CS"/>
</dbReference>
<evidence type="ECO:0000256" key="1">
    <source>
        <dbReference type="ARBA" id="ARBA00022723"/>
    </source>
</evidence>
<keyword evidence="6" id="KW-0067">ATP-binding</keyword>
<dbReference type="EMBL" id="BPLR01010172">
    <property type="protein sequence ID" value="GIY37423.1"/>
    <property type="molecule type" value="Genomic_DNA"/>
</dbReference>
<accession>A0AAV4SST1</accession>
<dbReference type="Proteomes" id="UP001054945">
    <property type="component" value="Unassembled WGS sequence"/>
</dbReference>
<dbReference type="PROSITE" id="PS50089">
    <property type="entry name" value="ZF_RING_2"/>
    <property type="match status" value="1"/>
</dbReference>
<dbReference type="Pfam" id="PF24471">
    <property type="entry name" value="KH_DEAH11"/>
    <property type="match status" value="1"/>
</dbReference>
<keyword evidence="1" id="KW-0479">Metal-binding</keyword>
<evidence type="ECO:0000256" key="4">
    <source>
        <dbReference type="PROSITE-ProRule" id="PRU00175"/>
    </source>
</evidence>
<organism evidence="6 7">
    <name type="scientific">Caerostris extrusa</name>
    <name type="common">Bark spider</name>
    <name type="synonym">Caerostris bankana</name>
    <dbReference type="NCBI Taxonomy" id="172846"/>
    <lineage>
        <taxon>Eukaryota</taxon>
        <taxon>Metazoa</taxon>
        <taxon>Ecdysozoa</taxon>
        <taxon>Arthropoda</taxon>
        <taxon>Chelicerata</taxon>
        <taxon>Arachnida</taxon>
        <taxon>Araneae</taxon>
        <taxon>Araneomorphae</taxon>
        <taxon>Entelegynae</taxon>
        <taxon>Araneoidea</taxon>
        <taxon>Araneidae</taxon>
        <taxon>Caerostris</taxon>
    </lineage>
</organism>
<comment type="caution">
    <text evidence="6">The sequence shown here is derived from an EMBL/GenBank/DDBJ whole genome shotgun (WGS) entry which is preliminary data.</text>
</comment>
<evidence type="ECO:0000259" key="5">
    <source>
        <dbReference type="PROSITE" id="PS50089"/>
    </source>
</evidence>
<evidence type="ECO:0000313" key="7">
    <source>
        <dbReference type="Proteomes" id="UP001054945"/>
    </source>
</evidence>
<dbReference type="InterPro" id="IPR001841">
    <property type="entry name" value="Znf_RING"/>
</dbReference>
<dbReference type="InterPro" id="IPR013083">
    <property type="entry name" value="Znf_RING/FYVE/PHD"/>
</dbReference>
<dbReference type="Gene3D" id="3.30.40.10">
    <property type="entry name" value="Zinc/RING finger domain, C3HC4 (zinc finger)"/>
    <property type="match status" value="1"/>
</dbReference>
<gene>
    <name evidence="6" type="primary">At5g10370_0</name>
    <name evidence="6" type="ORF">CEXT_363441</name>
</gene>
<evidence type="ECO:0000256" key="2">
    <source>
        <dbReference type="ARBA" id="ARBA00022771"/>
    </source>
</evidence>
<sequence length="243" mass="28232">MKPASKDFRWNAWVFFQNSCDGETAVSVLKTRKIDVGQEYIKKLSEAKSKCHIEINLHKKILKLFGNEATCNLLKVEINDFLDQLAEENFKEIVLMDDNKKPGVLRELLNEYGFDLEKLKIFCDLTSIELNSRRHILTVRGSNIAVTKCQQVIQDIKVKLGDIVYEENTELCPVCFDQIANEFHRLEYCGHAYCRECILHWFQTSNDFRYIAFNSICTQCQELNHFGMSCNLNKLSKETLTIV</sequence>
<dbReference type="AlphaFoldDB" id="A0AAV4SST1"/>
<evidence type="ECO:0000256" key="3">
    <source>
        <dbReference type="ARBA" id="ARBA00022833"/>
    </source>
</evidence>
<feature type="domain" description="RING-type" evidence="5">
    <location>
        <begin position="172"/>
        <end position="221"/>
    </location>
</feature>
<dbReference type="InterPro" id="IPR056245">
    <property type="entry name" value="KH_DEAH11/12"/>
</dbReference>
<protein>
    <submittedName>
        <fullName evidence="6">ATP-dependent RNA helicase DEAH12, chloroplastic</fullName>
    </submittedName>
</protein>
<dbReference type="GO" id="GO:0008270">
    <property type="term" value="F:zinc ion binding"/>
    <property type="evidence" value="ECO:0007669"/>
    <property type="project" value="UniProtKB-KW"/>
</dbReference>
<dbReference type="Pfam" id="PF00097">
    <property type="entry name" value="zf-C3HC4"/>
    <property type="match status" value="1"/>
</dbReference>
<proteinExistence type="predicted"/>
<dbReference type="PROSITE" id="PS00518">
    <property type="entry name" value="ZF_RING_1"/>
    <property type="match status" value="1"/>
</dbReference>
<evidence type="ECO:0000313" key="6">
    <source>
        <dbReference type="EMBL" id="GIY37423.1"/>
    </source>
</evidence>
<dbReference type="InterPro" id="IPR018957">
    <property type="entry name" value="Znf_C3HC4_RING-type"/>
</dbReference>
<keyword evidence="6" id="KW-0547">Nucleotide-binding</keyword>